<dbReference type="PANTHER" id="PTHR34701:SF1">
    <property type="entry name" value="TRANSCRIPTIONAL REGULATOR MRAZ"/>
    <property type="match status" value="1"/>
</dbReference>
<dbReference type="Proteomes" id="UP000649829">
    <property type="component" value="Unassembled WGS sequence"/>
</dbReference>
<feature type="domain" description="SpoVT-AbrB" evidence="9">
    <location>
        <begin position="79"/>
        <end position="124"/>
    </location>
</feature>
<sequence length="166" mass="19052">MDSKGRVSIPAEFRRALEANDPDWTDGANPRMYIHYGDNLKGGLAVYTVKAQEEIEDIVLDMDYGPERELSEDYFLTSTQEIKLDDTGRAVLPQMLRQKLALEDGMEILARGRGDTFEMWNPETHRAVRSARTSEFLASQPANFDPKSLLNDARRKREEQRMQGRD</sequence>
<dbReference type="AlphaFoldDB" id="A0A917SJ38"/>
<proteinExistence type="inferred from homology"/>
<evidence type="ECO:0000313" key="11">
    <source>
        <dbReference type="Proteomes" id="UP000649829"/>
    </source>
</evidence>
<keyword evidence="3" id="KW-0677">Repeat</keyword>
<dbReference type="GO" id="GO:0009295">
    <property type="term" value="C:nucleoid"/>
    <property type="evidence" value="ECO:0007669"/>
    <property type="project" value="UniProtKB-SubCell"/>
</dbReference>
<dbReference type="InterPro" id="IPR038619">
    <property type="entry name" value="MraZ_sf"/>
</dbReference>
<dbReference type="InterPro" id="IPR020603">
    <property type="entry name" value="MraZ_dom"/>
</dbReference>
<reference evidence="10" key="2">
    <citation type="submission" date="2020-09" db="EMBL/GenBank/DDBJ databases">
        <authorList>
            <person name="Sun Q."/>
            <person name="Zhou Y."/>
        </authorList>
    </citation>
    <scope>NUCLEOTIDE SEQUENCE</scope>
    <source>
        <strain evidence="10">CGMCC 1.6293</strain>
    </source>
</reference>
<feature type="compositionally biased region" description="Basic and acidic residues" evidence="8">
    <location>
        <begin position="152"/>
        <end position="166"/>
    </location>
</feature>
<evidence type="ECO:0000256" key="8">
    <source>
        <dbReference type="SAM" id="MobiDB-lite"/>
    </source>
</evidence>
<keyword evidence="6 7" id="KW-0804">Transcription</keyword>
<dbReference type="CDD" id="cd16320">
    <property type="entry name" value="MraZ_N"/>
    <property type="match status" value="1"/>
</dbReference>
<keyword evidence="11" id="KW-1185">Reference proteome</keyword>
<keyword evidence="4 7" id="KW-0805">Transcription regulation</keyword>
<dbReference type="GO" id="GO:0005737">
    <property type="term" value="C:cytoplasm"/>
    <property type="evidence" value="ECO:0007669"/>
    <property type="project" value="UniProtKB-UniRule"/>
</dbReference>
<dbReference type="SUPFAM" id="SSF89447">
    <property type="entry name" value="AbrB/MazE/MraZ-like"/>
    <property type="match status" value="1"/>
</dbReference>
<dbReference type="PROSITE" id="PS51740">
    <property type="entry name" value="SPOVT_ABRB"/>
    <property type="match status" value="2"/>
</dbReference>
<evidence type="ECO:0000256" key="6">
    <source>
        <dbReference type="ARBA" id="ARBA00023163"/>
    </source>
</evidence>
<comment type="similarity">
    <text evidence="7">Belongs to the MraZ family.</text>
</comment>
<evidence type="ECO:0000256" key="4">
    <source>
        <dbReference type="ARBA" id="ARBA00023015"/>
    </source>
</evidence>
<evidence type="ECO:0000256" key="3">
    <source>
        <dbReference type="ARBA" id="ARBA00022737"/>
    </source>
</evidence>
<evidence type="ECO:0000259" key="9">
    <source>
        <dbReference type="PROSITE" id="PS51740"/>
    </source>
</evidence>
<dbReference type="GO" id="GO:2000143">
    <property type="term" value="P:negative regulation of DNA-templated transcription initiation"/>
    <property type="evidence" value="ECO:0007669"/>
    <property type="project" value="TreeGrafter"/>
</dbReference>
<feature type="domain" description="SpoVT-AbrB" evidence="9">
    <location>
        <begin position="1"/>
        <end position="39"/>
    </location>
</feature>
<name>A0A917SJ38_9RHOB</name>
<gene>
    <name evidence="7" type="primary">mraZ</name>
    <name evidence="10" type="ORF">GCM10011534_00920</name>
</gene>
<evidence type="ECO:0000256" key="5">
    <source>
        <dbReference type="ARBA" id="ARBA00023125"/>
    </source>
</evidence>
<dbReference type="GO" id="GO:0000976">
    <property type="term" value="F:transcription cis-regulatory region binding"/>
    <property type="evidence" value="ECO:0007669"/>
    <property type="project" value="TreeGrafter"/>
</dbReference>
<comment type="subunit">
    <text evidence="7">Forms oligomers.</text>
</comment>
<protein>
    <recommendedName>
        <fullName evidence="1 7">Transcriptional regulator MraZ</fullName>
    </recommendedName>
</protein>
<dbReference type="GO" id="GO:0003700">
    <property type="term" value="F:DNA-binding transcription factor activity"/>
    <property type="evidence" value="ECO:0007669"/>
    <property type="project" value="UniProtKB-UniRule"/>
</dbReference>
<evidence type="ECO:0000256" key="1">
    <source>
        <dbReference type="ARBA" id="ARBA00013860"/>
    </source>
</evidence>
<dbReference type="PANTHER" id="PTHR34701">
    <property type="entry name" value="TRANSCRIPTIONAL REGULATOR MRAZ"/>
    <property type="match status" value="1"/>
</dbReference>
<feature type="compositionally biased region" description="Polar residues" evidence="8">
    <location>
        <begin position="131"/>
        <end position="142"/>
    </location>
</feature>
<dbReference type="Pfam" id="PF02381">
    <property type="entry name" value="MraZ"/>
    <property type="match status" value="1"/>
</dbReference>
<keyword evidence="5 7" id="KW-0238">DNA-binding</keyword>
<feature type="region of interest" description="Disordered" evidence="8">
    <location>
        <begin position="131"/>
        <end position="166"/>
    </location>
</feature>
<accession>A0A917SJ38</accession>
<evidence type="ECO:0000256" key="7">
    <source>
        <dbReference type="HAMAP-Rule" id="MF_01008"/>
    </source>
</evidence>
<reference evidence="10" key="1">
    <citation type="journal article" date="2014" name="Int. J. Syst. Evol. Microbiol.">
        <title>Complete genome sequence of Corynebacterium casei LMG S-19264T (=DSM 44701T), isolated from a smear-ripened cheese.</title>
        <authorList>
            <consortium name="US DOE Joint Genome Institute (JGI-PGF)"/>
            <person name="Walter F."/>
            <person name="Albersmeier A."/>
            <person name="Kalinowski J."/>
            <person name="Ruckert C."/>
        </authorList>
    </citation>
    <scope>NUCLEOTIDE SEQUENCE</scope>
    <source>
        <strain evidence="10">CGMCC 1.6293</strain>
    </source>
</reference>
<dbReference type="InterPro" id="IPR007159">
    <property type="entry name" value="SpoVT-AbrB_dom"/>
</dbReference>
<comment type="caution">
    <text evidence="10">The sequence shown here is derived from an EMBL/GenBank/DDBJ whole genome shotgun (WGS) entry which is preliminary data.</text>
</comment>
<dbReference type="EMBL" id="BMLF01000001">
    <property type="protein sequence ID" value="GGL82645.1"/>
    <property type="molecule type" value="Genomic_DNA"/>
</dbReference>
<comment type="subcellular location">
    <subcellularLocation>
        <location evidence="7">Cytoplasm</location>
        <location evidence="7">Nucleoid</location>
    </subcellularLocation>
</comment>
<dbReference type="InterPro" id="IPR035642">
    <property type="entry name" value="MraZ_N"/>
</dbReference>
<dbReference type="InterPro" id="IPR003444">
    <property type="entry name" value="MraZ"/>
</dbReference>
<dbReference type="InterPro" id="IPR037914">
    <property type="entry name" value="SpoVT-AbrB_sf"/>
</dbReference>
<organism evidence="10 11">
    <name type="scientific">Pseudooceanicola nanhaiensis</name>
    <dbReference type="NCBI Taxonomy" id="375761"/>
    <lineage>
        <taxon>Bacteria</taxon>
        <taxon>Pseudomonadati</taxon>
        <taxon>Pseudomonadota</taxon>
        <taxon>Alphaproteobacteria</taxon>
        <taxon>Rhodobacterales</taxon>
        <taxon>Paracoccaceae</taxon>
        <taxon>Pseudooceanicola</taxon>
    </lineage>
</organism>
<dbReference type="HAMAP" id="MF_01008">
    <property type="entry name" value="MraZ"/>
    <property type="match status" value="1"/>
</dbReference>
<keyword evidence="2 7" id="KW-0963">Cytoplasm</keyword>
<evidence type="ECO:0000256" key="2">
    <source>
        <dbReference type="ARBA" id="ARBA00022490"/>
    </source>
</evidence>
<dbReference type="Gene3D" id="3.40.1550.20">
    <property type="entry name" value="Transcriptional regulator MraZ domain"/>
    <property type="match status" value="1"/>
</dbReference>
<evidence type="ECO:0000313" key="10">
    <source>
        <dbReference type="EMBL" id="GGL82645.1"/>
    </source>
</evidence>